<protein>
    <recommendedName>
        <fullName evidence="2 7">Transcription initiation factor IIB</fullName>
        <shortName evidence="7">TFIIB</shortName>
    </recommendedName>
</protein>
<keyword evidence="4 7" id="KW-0805">Transcription regulation</keyword>
<dbReference type="NCBIfam" id="NF001658">
    <property type="entry name" value="PRK00423.1"/>
    <property type="match status" value="1"/>
</dbReference>
<dbReference type="InterPro" id="IPR036915">
    <property type="entry name" value="Cyclin-like_sf"/>
</dbReference>
<evidence type="ECO:0000256" key="3">
    <source>
        <dbReference type="ARBA" id="ARBA00022737"/>
    </source>
</evidence>
<feature type="domain" description="TFIIB-type" evidence="9">
    <location>
        <begin position="13"/>
        <end position="44"/>
    </location>
</feature>
<feature type="binding site" evidence="7">
    <location>
        <position position="17"/>
    </location>
    <ligand>
        <name>Zn(2+)</name>
        <dbReference type="ChEBI" id="CHEBI:29105"/>
    </ligand>
</feature>
<organism evidence="10">
    <name type="scientific">Candidatus Heimdallarchaeum aukensis</name>
    <dbReference type="NCBI Taxonomy" id="2876573"/>
    <lineage>
        <taxon>Archaea</taxon>
        <taxon>Promethearchaeati</taxon>
        <taxon>Candidatus Heimdallarchaeota</taxon>
        <taxon>Candidatus Heimdallarchaeia (ex Rinke et al. 2021) (nom. nud.)</taxon>
        <taxon>Candidatus Heimdallarchaeales</taxon>
        <taxon>Candidatus Heimdallarchaeaceae</taxon>
        <taxon>Candidatus Heimdallarchaeum</taxon>
    </lineage>
</organism>
<keyword evidence="7" id="KW-0479">Metal-binding</keyword>
<dbReference type="InterPro" id="IPR013763">
    <property type="entry name" value="Cyclin-like_dom"/>
</dbReference>
<dbReference type="InterPro" id="IPR013150">
    <property type="entry name" value="TFIIB_cyclin"/>
</dbReference>
<evidence type="ECO:0000256" key="1">
    <source>
        <dbReference type="ARBA" id="ARBA00010857"/>
    </source>
</evidence>
<feature type="repeat" description="1" evidence="7">
    <location>
        <begin position="130"/>
        <end position="213"/>
    </location>
</feature>
<dbReference type="GO" id="GO:0003700">
    <property type="term" value="F:DNA-binding transcription factor activity"/>
    <property type="evidence" value="ECO:0007669"/>
    <property type="project" value="UniProtKB-UniRule"/>
</dbReference>
<dbReference type="AlphaFoldDB" id="A0A9Y1BKM3"/>
<keyword evidence="3 7" id="KW-0677">Repeat</keyword>
<keyword evidence="8" id="KW-0863">Zinc-finger</keyword>
<evidence type="ECO:0000259" key="9">
    <source>
        <dbReference type="PROSITE" id="PS51134"/>
    </source>
</evidence>
<dbReference type="PANTHER" id="PTHR11618">
    <property type="entry name" value="TRANSCRIPTION INITIATION FACTOR IIB-RELATED"/>
    <property type="match status" value="1"/>
</dbReference>
<feature type="binding site" evidence="7">
    <location>
        <position position="20"/>
    </location>
    <ligand>
        <name>Zn(2+)</name>
        <dbReference type="ChEBI" id="CHEBI:29105"/>
    </ligand>
</feature>
<evidence type="ECO:0000256" key="8">
    <source>
        <dbReference type="PROSITE-ProRule" id="PRU00469"/>
    </source>
</evidence>
<dbReference type="Pfam" id="PF00382">
    <property type="entry name" value="TFIIB"/>
    <property type="match status" value="2"/>
</dbReference>
<feature type="binding site" evidence="7">
    <location>
        <position position="39"/>
    </location>
    <ligand>
        <name>Zn(2+)</name>
        <dbReference type="ChEBI" id="CHEBI:29105"/>
    </ligand>
</feature>
<comment type="function">
    <text evidence="6 7">Stabilizes TBP binding to an archaeal box-A promoter. Also responsible for recruiting RNA polymerase II to the pre-initiation complex (DNA-TBP-TFIIB).</text>
</comment>
<dbReference type="GO" id="GO:0008270">
    <property type="term" value="F:zinc ion binding"/>
    <property type="evidence" value="ECO:0007669"/>
    <property type="project" value="UniProtKB-UniRule"/>
</dbReference>
<dbReference type="GO" id="GO:0070897">
    <property type="term" value="P:transcription preinitiation complex assembly"/>
    <property type="evidence" value="ECO:0007669"/>
    <property type="project" value="InterPro"/>
</dbReference>
<evidence type="ECO:0000256" key="2">
    <source>
        <dbReference type="ARBA" id="ARBA00013932"/>
    </source>
</evidence>
<keyword evidence="5 7" id="KW-0804">Transcription</keyword>
<keyword evidence="7" id="KW-0862">Zinc</keyword>
<name>A0A9Y1BKM3_9ARCH</name>
<feature type="repeat" description="2" evidence="7">
    <location>
        <begin position="224"/>
        <end position="305"/>
    </location>
</feature>
<evidence type="ECO:0000256" key="7">
    <source>
        <dbReference type="HAMAP-Rule" id="MF_00383"/>
    </source>
</evidence>
<dbReference type="GO" id="GO:0097550">
    <property type="term" value="C:transcription preinitiation complex"/>
    <property type="evidence" value="ECO:0007669"/>
    <property type="project" value="TreeGrafter"/>
</dbReference>
<dbReference type="Gene3D" id="1.10.472.10">
    <property type="entry name" value="Cyclin-like"/>
    <property type="match status" value="1"/>
</dbReference>
<dbReference type="CDD" id="cd20549">
    <property type="entry name" value="CYCLIN_TFIIB_archaea_like_rpt1"/>
    <property type="match status" value="1"/>
</dbReference>
<proteinExistence type="inferred from homology"/>
<dbReference type="Gene3D" id="1.10.472.170">
    <property type="match status" value="1"/>
</dbReference>
<evidence type="ECO:0000256" key="6">
    <source>
        <dbReference type="ARBA" id="ARBA00053882"/>
    </source>
</evidence>
<accession>A0A9Y1BKM3</accession>
<dbReference type="GO" id="GO:0017025">
    <property type="term" value="F:TBP-class protein binding"/>
    <property type="evidence" value="ECO:0007669"/>
    <property type="project" value="InterPro"/>
</dbReference>
<dbReference type="PANTHER" id="PTHR11618:SF13">
    <property type="entry name" value="TRANSCRIPTION INITIATION FACTOR IIB"/>
    <property type="match status" value="1"/>
</dbReference>
<dbReference type="SUPFAM" id="SSF47954">
    <property type="entry name" value="Cyclin-like"/>
    <property type="match status" value="2"/>
</dbReference>
<dbReference type="HAMAP" id="MF_00383">
    <property type="entry name" value="TF2B_arch"/>
    <property type="match status" value="1"/>
</dbReference>
<dbReference type="CDD" id="cd20550">
    <property type="entry name" value="CYCLIN_TFIIB_archaea_like_rpt2"/>
    <property type="match status" value="1"/>
</dbReference>
<dbReference type="SMART" id="SM00385">
    <property type="entry name" value="CYCLIN"/>
    <property type="match status" value="2"/>
</dbReference>
<feature type="binding site" evidence="7">
    <location>
        <position position="36"/>
    </location>
    <ligand>
        <name>Zn(2+)</name>
        <dbReference type="ChEBI" id="CHEBI:29105"/>
    </ligand>
</feature>
<dbReference type="FunFam" id="1.10.472.170:FF:000001">
    <property type="entry name" value="Transcription initiation factor IIB"/>
    <property type="match status" value="1"/>
</dbReference>
<dbReference type="EMBL" id="CP084166">
    <property type="protein sequence ID" value="UJG40793.1"/>
    <property type="molecule type" value="Genomic_DNA"/>
</dbReference>
<dbReference type="InterPro" id="IPR013137">
    <property type="entry name" value="Znf_TFIIB"/>
</dbReference>
<evidence type="ECO:0000256" key="4">
    <source>
        <dbReference type="ARBA" id="ARBA00023015"/>
    </source>
</evidence>
<evidence type="ECO:0000313" key="10">
    <source>
        <dbReference type="EMBL" id="UJG40793.1"/>
    </source>
</evidence>
<dbReference type="InterPro" id="IPR000812">
    <property type="entry name" value="TFIIB"/>
</dbReference>
<evidence type="ECO:0000256" key="5">
    <source>
        <dbReference type="ARBA" id="ARBA00023163"/>
    </source>
</evidence>
<dbReference type="PRINTS" id="PR00685">
    <property type="entry name" value="TIFACTORIIB"/>
</dbReference>
<sequence>MSHGNSSRGYEEEQITCPECGSTDVVLDQTRGEHICRECGTVVEDKLIDDGPEWRAFTAEERSKRSRVGSPTTITIHDKGLSTQIGWEDRDVYGKKLSPKRRAQIYRLRKWQIRTRVHSSIDRNLAYAMSELDRLASQLGLPRSVNETAANIYRKAIEKRLIRGRSIEAMIGATAYAGARIRRVPRTLDEIARHSRISKKELGRCYRLIIRELNIKIPLANPRDYIVRFAAELRLSGKTSQKAVELLERAKEHNLTAGKDPTGLAAAAIYIAGITEGERRTQREIAETATVTEVTVRNRYKELVRKLNIEVTI</sequence>
<dbReference type="Proteomes" id="UP001201020">
    <property type="component" value="Chromosome"/>
</dbReference>
<dbReference type="SUPFAM" id="SSF57783">
    <property type="entry name" value="Zinc beta-ribbon"/>
    <property type="match status" value="1"/>
</dbReference>
<dbReference type="InterPro" id="IPR023484">
    <property type="entry name" value="TFIIB_arc"/>
</dbReference>
<comment type="similarity">
    <text evidence="1 7">Belongs to the TFIIB family.</text>
</comment>
<reference evidence="10" key="1">
    <citation type="journal article" date="2022" name="Nat. Microbiol.">
        <title>Unique mobile elements and scalable gene flow at the prokaryote-eukaryote boundary revealed by circularized Asgard archaea genomes.</title>
        <authorList>
            <person name="Wu F."/>
            <person name="Speth D.R."/>
            <person name="Philosof A."/>
            <person name="Cremiere A."/>
            <person name="Narayanan A."/>
            <person name="Barco R.A."/>
            <person name="Connon S.A."/>
            <person name="Amend J.P."/>
            <person name="Antoshechkin I.A."/>
            <person name="Orphan V.J."/>
        </authorList>
    </citation>
    <scope>NUCLEOTIDE SEQUENCE</scope>
    <source>
        <strain evidence="10">PM71</strain>
    </source>
</reference>
<gene>
    <name evidence="7" type="primary">tfb</name>
    <name evidence="10" type="ORF">K9W45_13270</name>
</gene>
<dbReference type="FunFam" id="1.10.472.10:FF:000023">
    <property type="entry name" value="Transcription initiation factor IIB"/>
    <property type="match status" value="1"/>
</dbReference>
<dbReference type="Pfam" id="PF08271">
    <property type="entry name" value="Zn_Ribbon_TF"/>
    <property type="match status" value="1"/>
</dbReference>
<dbReference type="PROSITE" id="PS51134">
    <property type="entry name" value="ZF_TFIIB"/>
    <property type="match status" value="1"/>
</dbReference>